<dbReference type="InterPro" id="IPR050161">
    <property type="entry name" value="Siro_Cobalamin_biosynth"/>
</dbReference>
<evidence type="ECO:0000313" key="4">
    <source>
        <dbReference type="Proteomes" id="UP001202134"/>
    </source>
</evidence>
<keyword evidence="4" id="KW-1185">Reference proteome</keyword>
<dbReference type="PANTHER" id="PTHR45790:SF6">
    <property type="entry name" value="UROPORPHYRINOGEN-III C-METHYLTRANSFERASE"/>
    <property type="match status" value="1"/>
</dbReference>
<dbReference type="RefSeq" id="WP_248954994.1">
    <property type="nucleotide sequence ID" value="NZ_JAKIKU010000002.1"/>
</dbReference>
<protein>
    <submittedName>
        <fullName evidence="3">SAM-dependent methyltransferase</fullName>
    </submittedName>
</protein>
<dbReference type="InterPro" id="IPR035996">
    <property type="entry name" value="4pyrrol_Methylase_sf"/>
</dbReference>
<dbReference type="CDD" id="cd19916">
    <property type="entry name" value="OphMA_like"/>
    <property type="match status" value="1"/>
</dbReference>
<dbReference type="InterPro" id="IPR014777">
    <property type="entry name" value="4pyrrole_Mease_sub1"/>
</dbReference>
<dbReference type="Proteomes" id="UP001202134">
    <property type="component" value="Unassembled WGS sequence"/>
</dbReference>
<dbReference type="GO" id="GO:0032259">
    <property type="term" value="P:methylation"/>
    <property type="evidence" value="ECO:0007669"/>
    <property type="project" value="UniProtKB-KW"/>
</dbReference>
<comment type="caution">
    <text evidence="3">The sequence shown here is derived from an EMBL/GenBank/DDBJ whole genome shotgun (WGS) entry which is preliminary data.</text>
</comment>
<dbReference type="PANTHER" id="PTHR45790">
    <property type="entry name" value="SIROHEME SYNTHASE-RELATED"/>
    <property type="match status" value="1"/>
</dbReference>
<name>A0ABT0KLK4_9GAMM</name>
<evidence type="ECO:0000256" key="1">
    <source>
        <dbReference type="ARBA" id="ARBA00004953"/>
    </source>
</evidence>
<keyword evidence="3" id="KW-0808">Transferase</keyword>
<accession>A0ABT0KLK4</accession>
<dbReference type="GO" id="GO:0008168">
    <property type="term" value="F:methyltransferase activity"/>
    <property type="evidence" value="ECO:0007669"/>
    <property type="project" value="UniProtKB-KW"/>
</dbReference>
<proteinExistence type="predicted"/>
<evidence type="ECO:0000259" key="2">
    <source>
        <dbReference type="Pfam" id="PF00590"/>
    </source>
</evidence>
<reference evidence="3 4" key="1">
    <citation type="submission" date="2022-01" db="EMBL/GenBank/DDBJ databases">
        <title>Whole genome-based taxonomy of the Shewanellaceae.</title>
        <authorList>
            <person name="Martin-Rodriguez A.J."/>
        </authorList>
    </citation>
    <scope>NUCLEOTIDE SEQUENCE [LARGE SCALE GENOMIC DNA]</scope>
    <source>
        <strain evidence="3 4">DSM 24955</strain>
    </source>
</reference>
<sequence length="281" mass="31426">MSSKETKKNQQSLAPQKSAGKVTFVGTGLQLAGQISVLSKSYIENADIIFSLVPDGFTERWLVSLNANHHSLQPYYAQKGEVKNRRDTYAQMVDAILEQVRLGLNVVVALYGHPGVFACVSHLSIKQARLEGYQAEMLPGISAESCLWADLGIDPGTSGHQSYEATQFMLYQHIPNPKTHLLLWQISLAGEHTLTEFSTTSERLEILVEHLSQWYPREHEVVIYEAATLPHLKPRIERFNLEQLPHVELSTISTLLIPPSEQLALNFDILKRLGIEACDIG</sequence>
<dbReference type="InterPro" id="IPR000878">
    <property type="entry name" value="4pyrrol_Mease"/>
</dbReference>
<dbReference type="Pfam" id="PF00590">
    <property type="entry name" value="TP_methylase"/>
    <property type="match status" value="1"/>
</dbReference>
<keyword evidence="3" id="KW-0489">Methyltransferase</keyword>
<evidence type="ECO:0000313" key="3">
    <source>
        <dbReference type="EMBL" id="MCL1044718.1"/>
    </source>
</evidence>
<feature type="domain" description="Tetrapyrrole methylase" evidence="2">
    <location>
        <begin position="21"/>
        <end position="244"/>
    </location>
</feature>
<dbReference type="Gene3D" id="3.40.1010.10">
    <property type="entry name" value="Cobalt-precorrin-4 Transmethylase, Domain 1"/>
    <property type="match status" value="1"/>
</dbReference>
<gene>
    <name evidence="3" type="ORF">L2737_05170</name>
</gene>
<comment type="pathway">
    <text evidence="1">Cofactor biosynthesis; adenosylcobalamin biosynthesis.</text>
</comment>
<organism evidence="3 4">
    <name type="scientific">Shewanella electrodiphila</name>
    <dbReference type="NCBI Taxonomy" id="934143"/>
    <lineage>
        <taxon>Bacteria</taxon>
        <taxon>Pseudomonadati</taxon>
        <taxon>Pseudomonadota</taxon>
        <taxon>Gammaproteobacteria</taxon>
        <taxon>Alteromonadales</taxon>
        <taxon>Shewanellaceae</taxon>
        <taxon>Shewanella</taxon>
    </lineage>
</organism>
<dbReference type="SUPFAM" id="SSF53790">
    <property type="entry name" value="Tetrapyrrole methylase"/>
    <property type="match status" value="1"/>
</dbReference>
<dbReference type="EMBL" id="JAKIKU010000002">
    <property type="protein sequence ID" value="MCL1044718.1"/>
    <property type="molecule type" value="Genomic_DNA"/>
</dbReference>